<name>A0A2T5IGG2_9LACT</name>
<dbReference type="PANTHER" id="PTHR45528">
    <property type="entry name" value="SENSOR HISTIDINE KINASE CPXA"/>
    <property type="match status" value="1"/>
</dbReference>
<evidence type="ECO:0000313" key="18">
    <source>
        <dbReference type="Proteomes" id="UP000244161"/>
    </source>
</evidence>
<dbReference type="Pfam" id="PF02518">
    <property type="entry name" value="HATPase_c"/>
    <property type="match status" value="1"/>
</dbReference>
<dbReference type="PANTHER" id="PTHR45528:SF1">
    <property type="entry name" value="SENSOR HISTIDINE KINASE CPXA"/>
    <property type="match status" value="1"/>
</dbReference>
<comment type="catalytic activity">
    <reaction evidence="1">
        <text>ATP + protein L-histidine = ADP + protein N-phospho-L-histidine.</text>
        <dbReference type="EC" id="2.7.13.3"/>
    </reaction>
</comment>
<dbReference type="InterPro" id="IPR036890">
    <property type="entry name" value="HATPase_C_sf"/>
</dbReference>
<keyword evidence="11 14" id="KW-1133">Transmembrane helix</keyword>
<dbReference type="Gene3D" id="6.10.340.10">
    <property type="match status" value="1"/>
</dbReference>
<keyword evidence="10" id="KW-0067">ATP-binding</keyword>
<dbReference type="EC" id="2.7.13.3" evidence="3"/>
<evidence type="ECO:0000256" key="2">
    <source>
        <dbReference type="ARBA" id="ARBA00004651"/>
    </source>
</evidence>
<dbReference type="InterPro" id="IPR004358">
    <property type="entry name" value="Sig_transdc_His_kin-like_C"/>
</dbReference>
<evidence type="ECO:0000256" key="5">
    <source>
        <dbReference type="ARBA" id="ARBA00022553"/>
    </source>
</evidence>
<dbReference type="SUPFAM" id="SSF55874">
    <property type="entry name" value="ATPase domain of HSP90 chaperone/DNA topoisomerase II/histidine kinase"/>
    <property type="match status" value="1"/>
</dbReference>
<evidence type="ECO:0000256" key="14">
    <source>
        <dbReference type="SAM" id="Phobius"/>
    </source>
</evidence>
<evidence type="ECO:0000256" key="6">
    <source>
        <dbReference type="ARBA" id="ARBA00022679"/>
    </source>
</evidence>
<organism evidence="17 18">
    <name type="scientific">Trichococcus patagoniensis</name>
    <dbReference type="NCBI Taxonomy" id="382641"/>
    <lineage>
        <taxon>Bacteria</taxon>
        <taxon>Bacillati</taxon>
        <taxon>Bacillota</taxon>
        <taxon>Bacilli</taxon>
        <taxon>Lactobacillales</taxon>
        <taxon>Carnobacteriaceae</taxon>
        <taxon>Trichococcus</taxon>
    </lineage>
</organism>
<dbReference type="PRINTS" id="PR00344">
    <property type="entry name" value="BCTRLSENSOR"/>
</dbReference>
<dbReference type="Pfam" id="PF00512">
    <property type="entry name" value="HisKA"/>
    <property type="match status" value="1"/>
</dbReference>
<dbReference type="PROSITE" id="PS50885">
    <property type="entry name" value="HAMP"/>
    <property type="match status" value="1"/>
</dbReference>
<dbReference type="SUPFAM" id="SSF47384">
    <property type="entry name" value="Homodimeric domain of signal transducing histidine kinase"/>
    <property type="match status" value="1"/>
</dbReference>
<evidence type="ECO:0000256" key="4">
    <source>
        <dbReference type="ARBA" id="ARBA00022475"/>
    </source>
</evidence>
<proteinExistence type="predicted"/>
<dbReference type="SMART" id="SM00387">
    <property type="entry name" value="HATPase_c"/>
    <property type="match status" value="1"/>
</dbReference>
<dbReference type="InterPro" id="IPR003661">
    <property type="entry name" value="HisK_dim/P_dom"/>
</dbReference>
<dbReference type="Gene3D" id="3.30.565.10">
    <property type="entry name" value="Histidine kinase-like ATPase, C-terminal domain"/>
    <property type="match status" value="1"/>
</dbReference>
<protein>
    <recommendedName>
        <fullName evidence="3">histidine kinase</fullName>
        <ecNumber evidence="3">2.7.13.3</ecNumber>
    </recommendedName>
</protein>
<dbReference type="InterPro" id="IPR050398">
    <property type="entry name" value="HssS/ArlS-like"/>
</dbReference>
<keyword evidence="9" id="KW-0418">Kinase</keyword>
<keyword evidence="12" id="KW-0902">Two-component regulatory system</keyword>
<dbReference type="InterPro" id="IPR003594">
    <property type="entry name" value="HATPase_dom"/>
</dbReference>
<dbReference type="FunFam" id="3.30.565.10:FF:000006">
    <property type="entry name" value="Sensor histidine kinase WalK"/>
    <property type="match status" value="1"/>
</dbReference>
<keyword evidence="4" id="KW-1003">Cell membrane</keyword>
<dbReference type="Proteomes" id="UP000244161">
    <property type="component" value="Unassembled WGS sequence"/>
</dbReference>
<dbReference type="PROSITE" id="PS50109">
    <property type="entry name" value="HIS_KIN"/>
    <property type="match status" value="1"/>
</dbReference>
<evidence type="ECO:0000256" key="8">
    <source>
        <dbReference type="ARBA" id="ARBA00022741"/>
    </source>
</evidence>
<keyword evidence="5" id="KW-0597">Phosphoprotein</keyword>
<evidence type="ECO:0000259" key="16">
    <source>
        <dbReference type="PROSITE" id="PS50885"/>
    </source>
</evidence>
<feature type="domain" description="HAMP" evidence="16">
    <location>
        <begin position="212"/>
        <end position="264"/>
    </location>
</feature>
<dbReference type="SMART" id="SM00304">
    <property type="entry name" value="HAMP"/>
    <property type="match status" value="1"/>
</dbReference>
<dbReference type="SMART" id="SM00388">
    <property type="entry name" value="HisKA"/>
    <property type="match status" value="1"/>
</dbReference>
<dbReference type="GO" id="GO:0005524">
    <property type="term" value="F:ATP binding"/>
    <property type="evidence" value="ECO:0007669"/>
    <property type="project" value="UniProtKB-KW"/>
</dbReference>
<accession>A0A2T5IGG2</accession>
<dbReference type="Pfam" id="PF00672">
    <property type="entry name" value="HAMP"/>
    <property type="match status" value="1"/>
</dbReference>
<dbReference type="GO" id="GO:0000155">
    <property type="term" value="F:phosphorelay sensor kinase activity"/>
    <property type="evidence" value="ECO:0007669"/>
    <property type="project" value="InterPro"/>
</dbReference>
<gene>
    <name evidence="17" type="ORF">C8U37_1153</name>
</gene>
<dbReference type="OrthoDB" id="335833at2"/>
<evidence type="ECO:0000256" key="12">
    <source>
        <dbReference type="ARBA" id="ARBA00023012"/>
    </source>
</evidence>
<dbReference type="SUPFAM" id="SSF158472">
    <property type="entry name" value="HAMP domain-like"/>
    <property type="match status" value="1"/>
</dbReference>
<evidence type="ECO:0000256" key="3">
    <source>
        <dbReference type="ARBA" id="ARBA00012438"/>
    </source>
</evidence>
<dbReference type="CDD" id="cd00082">
    <property type="entry name" value="HisKA"/>
    <property type="match status" value="1"/>
</dbReference>
<keyword evidence="6" id="KW-0808">Transferase</keyword>
<feature type="transmembrane region" description="Helical" evidence="14">
    <location>
        <begin position="21"/>
        <end position="45"/>
    </location>
</feature>
<sequence length="501" mass="56799">MRRYLHREWRNDMRKKTMKRKLFLSNLVMVVFPVVLMAAFAWGFLELVQNIIIPSDSKIASVENLVTSVETTLDAVDVNMLLTDVQSQKDLEQLVKKDGYHVMALNQDKIVFSNLEKDESRYLNKYVNIDSLKNKERDTFIQRIGATIVIRTVEQNGEKITFIATGSTELGILGNLNFGSLVTIGASAVAIVVAAIFAIILFSMFLSQLMIRQIMSPIQRLADGAKRIQTGNFDEEITGVEEEELKDVCDSFNSMQIQVKATLEQNQKYEKARTNMISGISHDLRTPLTSVKGYIKGVQDGVANTPEKREKYLDVAYRKACEMDILLQKLFFFSKMETGNMPLHFVETDLDAYLKGFVAAFNIEKEETHAEIALQSSGSDHFVQLDPEQMHRVLANIVENSIKYRSKEWSQIRFSLVTQSDEEVIIIQDDGDGVPAEKIDLLFEQFYRVDEARSTTKEGNGLGLYIVKYIVEQHGGSVKAENHDGLRITITLPRVKREGKG</sequence>
<dbReference type="GO" id="GO:0005886">
    <property type="term" value="C:plasma membrane"/>
    <property type="evidence" value="ECO:0007669"/>
    <property type="project" value="UniProtKB-SubCell"/>
</dbReference>
<evidence type="ECO:0000313" key="17">
    <source>
        <dbReference type="EMBL" id="PTQ82926.1"/>
    </source>
</evidence>
<dbReference type="InterPro" id="IPR003660">
    <property type="entry name" value="HAMP_dom"/>
</dbReference>
<dbReference type="CDD" id="cd06225">
    <property type="entry name" value="HAMP"/>
    <property type="match status" value="1"/>
</dbReference>
<comment type="caution">
    <text evidence="17">The sequence shown here is derived from an EMBL/GenBank/DDBJ whole genome shotgun (WGS) entry which is preliminary data.</text>
</comment>
<dbReference type="EMBL" id="QAOM01000015">
    <property type="protein sequence ID" value="PTQ82926.1"/>
    <property type="molecule type" value="Genomic_DNA"/>
</dbReference>
<dbReference type="InterPro" id="IPR036097">
    <property type="entry name" value="HisK_dim/P_sf"/>
</dbReference>
<feature type="domain" description="Histidine kinase" evidence="15">
    <location>
        <begin position="279"/>
        <end position="496"/>
    </location>
</feature>
<evidence type="ECO:0000259" key="15">
    <source>
        <dbReference type="PROSITE" id="PS50109"/>
    </source>
</evidence>
<keyword evidence="7 14" id="KW-0812">Transmembrane</keyword>
<feature type="transmembrane region" description="Helical" evidence="14">
    <location>
        <begin position="181"/>
        <end position="206"/>
    </location>
</feature>
<keyword evidence="8" id="KW-0547">Nucleotide-binding</keyword>
<evidence type="ECO:0000256" key="7">
    <source>
        <dbReference type="ARBA" id="ARBA00022692"/>
    </source>
</evidence>
<reference evidence="17 18" key="1">
    <citation type="submission" date="2018-04" db="EMBL/GenBank/DDBJ databases">
        <title>Genomic Encyclopedia of Archaeal and Bacterial Type Strains, Phase II (KMG-II): from individual species to whole genera.</title>
        <authorList>
            <person name="Goeker M."/>
        </authorList>
    </citation>
    <scope>NUCLEOTIDE SEQUENCE [LARGE SCALE GENOMIC DNA]</scope>
    <source>
        <strain evidence="17 18">DSM 18806</strain>
    </source>
</reference>
<evidence type="ECO:0000256" key="13">
    <source>
        <dbReference type="ARBA" id="ARBA00023136"/>
    </source>
</evidence>
<evidence type="ECO:0000256" key="1">
    <source>
        <dbReference type="ARBA" id="ARBA00000085"/>
    </source>
</evidence>
<dbReference type="InterPro" id="IPR005467">
    <property type="entry name" value="His_kinase_dom"/>
</dbReference>
<evidence type="ECO:0000256" key="11">
    <source>
        <dbReference type="ARBA" id="ARBA00022989"/>
    </source>
</evidence>
<keyword evidence="13 14" id="KW-0472">Membrane</keyword>
<comment type="subcellular location">
    <subcellularLocation>
        <location evidence="2">Cell membrane</location>
        <topology evidence="2">Multi-pass membrane protein</topology>
    </subcellularLocation>
</comment>
<evidence type="ECO:0000256" key="10">
    <source>
        <dbReference type="ARBA" id="ARBA00022840"/>
    </source>
</evidence>
<keyword evidence="18" id="KW-1185">Reference proteome</keyword>
<evidence type="ECO:0000256" key="9">
    <source>
        <dbReference type="ARBA" id="ARBA00022777"/>
    </source>
</evidence>
<dbReference type="Gene3D" id="1.10.287.130">
    <property type="match status" value="1"/>
</dbReference>
<dbReference type="AlphaFoldDB" id="A0A2T5IGG2"/>